<evidence type="ECO:0000256" key="2">
    <source>
        <dbReference type="ARBA" id="ARBA00008376"/>
    </source>
</evidence>
<reference evidence="4 5" key="1">
    <citation type="journal article" date="2020" name="Nature">
        <title>Six reference-quality genomes reveal evolution of bat adaptations.</title>
        <authorList>
            <person name="Jebb D."/>
            <person name="Huang Z."/>
            <person name="Pippel M."/>
            <person name="Hughes G.M."/>
            <person name="Lavrichenko K."/>
            <person name="Devanna P."/>
            <person name="Winkler S."/>
            <person name="Jermiin L.S."/>
            <person name="Skirmuntt E.C."/>
            <person name="Katzourakis A."/>
            <person name="Burkitt-Gray L."/>
            <person name="Ray D.A."/>
            <person name="Sullivan K.A.M."/>
            <person name="Roscito J.G."/>
            <person name="Kirilenko B.M."/>
            <person name="Davalos L.M."/>
            <person name="Corthals A.P."/>
            <person name="Power M.L."/>
            <person name="Jones G."/>
            <person name="Ransome R.D."/>
            <person name="Dechmann D.K.N."/>
            <person name="Locatelli A.G."/>
            <person name="Puechmaille S.J."/>
            <person name="Fedrigo O."/>
            <person name="Jarvis E.D."/>
            <person name="Hiller M."/>
            <person name="Vernes S.C."/>
            <person name="Myers E.W."/>
            <person name="Teeling E.C."/>
        </authorList>
    </citation>
    <scope>NUCLEOTIDE SEQUENCE [LARGE SCALE GENOMIC DNA]</scope>
    <source>
        <strain evidence="4">MMyoMyo1</strain>
        <tissue evidence="4">Flight muscle</tissue>
    </source>
</reference>
<dbReference type="Gene3D" id="1.20.120.230">
    <property type="entry name" value="Alpha-catenin/vinculin-like"/>
    <property type="match status" value="1"/>
</dbReference>
<evidence type="ECO:0000313" key="4">
    <source>
        <dbReference type="EMBL" id="KAF6341564.1"/>
    </source>
</evidence>
<dbReference type="InterPro" id="IPR036723">
    <property type="entry name" value="Alpha-catenin/vinculin-like_sf"/>
</dbReference>
<comment type="subcellular location">
    <subcellularLocation>
        <location evidence="1">Cytoplasm</location>
    </subcellularLocation>
</comment>
<gene>
    <name evidence="4" type="ORF">mMyoMyo1_011965</name>
</gene>
<dbReference type="Pfam" id="PF01044">
    <property type="entry name" value="Vinculin"/>
    <property type="match status" value="1"/>
</dbReference>
<organism evidence="4 5">
    <name type="scientific">Myotis myotis</name>
    <name type="common">Greater mouse-eared bat</name>
    <name type="synonym">Vespertilio myotis</name>
    <dbReference type="NCBI Taxonomy" id="51298"/>
    <lineage>
        <taxon>Eukaryota</taxon>
        <taxon>Metazoa</taxon>
        <taxon>Chordata</taxon>
        <taxon>Craniata</taxon>
        <taxon>Vertebrata</taxon>
        <taxon>Euteleostomi</taxon>
        <taxon>Mammalia</taxon>
        <taxon>Eutheria</taxon>
        <taxon>Laurasiatheria</taxon>
        <taxon>Chiroptera</taxon>
        <taxon>Yangochiroptera</taxon>
        <taxon>Vespertilionidae</taxon>
        <taxon>Myotis</taxon>
    </lineage>
</organism>
<dbReference type="InterPro" id="IPR006077">
    <property type="entry name" value="Vinculin/catenin"/>
</dbReference>
<dbReference type="GO" id="GO:0007155">
    <property type="term" value="P:cell adhesion"/>
    <property type="evidence" value="ECO:0007669"/>
    <property type="project" value="InterPro"/>
</dbReference>
<keyword evidence="5" id="KW-1185">Reference proteome</keyword>
<dbReference type="AlphaFoldDB" id="A0A7J7WW31"/>
<dbReference type="Proteomes" id="UP000527355">
    <property type="component" value="Unassembled WGS sequence"/>
</dbReference>
<protein>
    <submittedName>
        <fullName evidence="4">Uncharacterized protein</fullName>
    </submittedName>
</protein>
<evidence type="ECO:0000313" key="5">
    <source>
        <dbReference type="Proteomes" id="UP000527355"/>
    </source>
</evidence>
<dbReference type="EMBL" id="JABWUV010000007">
    <property type="protein sequence ID" value="KAF6341564.1"/>
    <property type="molecule type" value="Genomic_DNA"/>
</dbReference>
<evidence type="ECO:0000256" key="1">
    <source>
        <dbReference type="ARBA" id="ARBA00004496"/>
    </source>
</evidence>
<keyword evidence="3" id="KW-0963">Cytoplasm</keyword>
<evidence type="ECO:0000256" key="3">
    <source>
        <dbReference type="ARBA" id="ARBA00022490"/>
    </source>
</evidence>
<sequence>MEEQTRVGEQSRTTKTKEDIGAIGQETAVAWTRVEMVYVESLSGMENYFDHSHQPGAIRGWAARVIDINDEMENYEAGVYAEKVLEATKLLSEIVMPCFTEQVDVTLEALSANIPQPFVENETTRCKRMETHGKCGVDQLCCGFVNLFLWRESRGEQGQGFL</sequence>
<dbReference type="GO" id="GO:0051015">
    <property type="term" value="F:actin filament binding"/>
    <property type="evidence" value="ECO:0007669"/>
    <property type="project" value="InterPro"/>
</dbReference>
<accession>A0A7J7WW31</accession>
<dbReference type="SUPFAM" id="SSF47220">
    <property type="entry name" value="alpha-catenin/vinculin-like"/>
    <property type="match status" value="1"/>
</dbReference>
<comment type="caution">
    <text evidence="4">The sequence shown here is derived from an EMBL/GenBank/DDBJ whole genome shotgun (WGS) entry which is preliminary data.</text>
</comment>
<proteinExistence type="inferred from homology"/>
<name>A0A7J7WW31_MYOMY</name>
<comment type="similarity">
    <text evidence="2">Belongs to the vinculin/alpha-catenin family.</text>
</comment>
<dbReference type="GO" id="GO:0005737">
    <property type="term" value="C:cytoplasm"/>
    <property type="evidence" value="ECO:0007669"/>
    <property type="project" value="UniProtKB-SubCell"/>
</dbReference>